<evidence type="ECO:0000313" key="2">
    <source>
        <dbReference type="EMBL" id="RMJ16031.1"/>
    </source>
</evidence>
<sequence>MATSSEPFSRPDDEPGDSIWAWNDFSLATDDAAMLLRRLCMWAIFVSRTVLSILRIWYHLTGTSILAISWDIISLVADFLVTGVSLAQISRVKGIRRIPVFGLKLNRRRFDIFLFLCAVHYIVILTMTLDGWWKVSYDSWSMLWYALPQILATRTQEELGQVKA</sequence>
<reference evidence="2 3" key="1">
    <citation type="submission" date="2017-06" db="EMBL/GenBank/DDBJ databases">
        <title>Comparative genomic analysis of Ambrosia Fusariam Clade fungi.</title>
        <authorList>
            <person name="Stajich J.E."/>
            <person name="Carrillo J."/>
            <person name="Kijimoto T."/>
            <person name="Eskalen A."/>
            <person name="O'Donnell K."/>
            <person name="Kasson M."/>
        </authorList>
    </citation>
    <scope>NUCLEOTIDE SEQUENCE [LARGE SCALE GENOMIC DNA]</scope>
    <source>
        <strain evidence="2">UCR3666</strain>
    </source>
</reference>
<feature type="transmembrane region" description="Helical" evidence="1">
    <location>
        <begin position="39"/>
        <end position="58"/>
    </location>
</feature>
<organism evidence="2 3">
    <name type="scientific">Fusarium kuroshium</name>
    <dbReference type="NCBI Taxonomy" id="2010991"/>
    <lineage>
        <taxon>Eukaryota</taxon>
        <taxon>Fungi</taxon>
        <taxon>Dikarya</taxon>
        <taxon>Ascomycota</taxon>
        <taxon>Pezizomycotina</taxon>
        <taxon>Sordariomycetes</taxon>
        <taxon>Hypocreomycetidae</taxon>
        <taxon>Hypocreales</taxon>
        <taxon>Nectriaceae</taxon>
        <taxon>Fusarium</taxon>
        <taxon>Fusarium solani species complex</taxon>
    </lineage>
</organism>
<protein>
    <submittedName>
        <fullName evidence="2">Uncharacterized protein</fullName>
    </submittedName>
</protein>
<gene>
    <name evidence="2" type="ORF">CDV36_004274</name>
</gene>
<proteinExistence type="predicted"/>
<feature type="transmembrane region" description="Helical" evidence="1">
    <location>
        <begin position="110"/>
        <end position="133"/>
    </location>
</feature>
<keyword evidence="1" id="KW-1133">Transmembrane helix</keyword>
<keyword evidence="3" id="KW-1185">Reference proteome</keyword>
<dbReference type="AlphaFoldDB" id="A0A3M2SEN2"/>
<keyword evidence="1" id="KW-0472">Membrane</keyword>
<keyword evidence="1" id="KW-0812">Transmembrane</keyword>
<accession>A0A3M2SEN2</accession>
<name>A0A3M2SEN2_9HYPO</name>
<dbReference type="EMBL" id="NKUJ01000054">
    <property type="protein sequence ID" value="RMJ16031.1"/>
    <property type="molecule type" value="Genomic_DNA"/>
</dbReference>
<dbReference type="OrthoDB" id="3750908at2759"/>
<feature type="transmembrane region" description="Helical" evidence="1">
    <location>
        <begin position="64"/>
        <end position="89"/>
    </location>
</feature>
<evidence type="ECO:0000313" key="3">
    <source>
        <dbReference type="Proteomes" id="UP000277212"/>
    </source>
</evidence>
<dbReference type="Proteomes" id="UP000277212">
    <property type="component" value="Unassembled WGS sequence"/>
</dbReference>
<evidence type="ECO:0000256" key="1">
    <source>
        <dbReference type="SAM" id="Phobius"/>
    </source>
</evidence>
<comment type="caution">
    <text evidence="2">The sequence shown here is derived from an EMBL/GenBank/DDBJ whole genome shotgun (WGS) entry which is preliminary data.</text>
</comment>